<evidence type="ECO:0000256" key="1">
    <source>
        <dbReference type="SAM" id="MobiDB-lite"/>
    </source>
</evidence>
<protein>
    <submittedName>
        <fullName evidence="2">Uncharacterized protein</fullName>
    </submittedName>
</protein>
<dbReference type="VEuPathDB" id="MicrosporidiaDB:M153_2590002454"/>
<dbReference type="AlphaFoldDB" id="A0A0R0M668"/>
<feature type="compositionally biased region" description="Basic and acidic residues" evidence="1">
    <location>
        <begin position="102"/>
        <end position="128"/>
    </location>
</feature>
<gene>
    <name evidence="2" type="ORF">M153_2590002454</name>
</gene>
<reference evidence="2 3" key="1">
    <citation type="submission" date="2015-07" db="EMBL/GenBank/DDBJ databases">
        <title>The genome of Pseudoloma neurophilia, a relevant intracellular parasite of the zebrafish.</title>
        <authorList>
            <person name="Ndikumana S."/>
            <person name="Pelin A."/>
            <person name="Sanders J."/>
            <person name="Corradi N."/>
        </authorList>
    </citation>
    <scope>NUCLEOTIDE SEQUENCE [LARGE SCALE GENOMIC DNA]</scope>
    <source>
        <strain evidence="2 3">MK1</strain>
    </source>
</reference>
<evidence type="ECO:0000313" key="2">
    <source>
        <dbReference type="EMBL" id="KRH94432.1"/>
    </source>
</evidence>
<name>A0A0R0M668_9MICR</name>
<dbReference type="EMBL" id="LGUB01000075">
    <property type="protein sequence ID" value="KRH94432.1"/>
    <property type="molecule type" value="Genomic_DNA"/>
</dbReference>
<feature type="region of interest" description="Disordered" evidence="1">
    <location>
        <begin position="97"/>
        <end position="132"/>
    </location>
</feature>
<dbReference type="Proteomes" id="UP000051530">
    <property type="component" value="Unassembled WGS sequence"/>
</dbReference>
<keyword evidence="3" id="KW-1185">Reference proteome</keyword>
<proteinExistence type="predicted"/>
<accession>A0A0R0M668</accession>
<comment type="caution">
    <text evidence="2">The sequence shown here is derived from an EMBL/GenBank/DDBJ whole genome shotgun (WGS) entry which is preliminary data.</text>
</comment>
<evidence type="ECO:0000313" key="3">
    <source>
        <dbReference type="Proteomes" id="UP000051530"/>
    </source>
</evidence>
<organism evidence="2 3">
    <name type="scientific">Pseudoloma neurophilia</name>
    <dbReference type="NCBI Taxonomy" id="146866"/>
    <lineage>
        <taxon>Eukaryota</taxon>
        <taxon>Fungi</taxon>
        <taxon>Fungi incertae sedis</taxon>
        <taxon>Microsporidia</taxon>
        <taxon>Pseudoloma</taxon>
    </lineage>
</organism>
<sequence>MKTTKRRQITLKPKVDPQNTFFKSNKMVMSRNPSDKTDITNTEGRESADAQLKILNFYKDKRQEVSKELSTEKQPLNFENMQTPIIISSMDSRDIANPLSPIKDESFERKDKHDIEINNSRDNDDHLYTSKGPVNIKRVSRPENSPVLVDFKNSQVQETLYNNNRKTSKYLEQNTEFFDDDSLEIRSFEDAKTKLIQVFDQILLLLRRYSIRRAPELYIRWRDGLILFLKNLFDEMIESLKNNILIAQSSKNDPLSKEELIKEKLKTDKLSKRVTDENFPTKIHSPLKHVPNSEKGSLIQLQIETKELLQTFRRHLDNSLSIIEPSQNFNSKSSMTDYNQIYSSEKTSLIQNFQCERPCCLVLEESTGVYEKSAYICPECFRKNQPKEVFDDEGEDYDEDDLKEHANLLLYFATKITEDLERFDQE</sequence>